<dbReference type="Proteomes" id="UP000515240">
    <property type="component" value="Chromosome"/>
</dbReference>
<dbReference type="RefSeq" id="WP_182325207.1">
    <property type="nucleotide sequence ID" value="NZ_CP058554.1"/>
</dbReference>
<evidence type="ECO:0000313" key="2">
    <source>
        <dbReference type="Proteomes" id="UP000515240"/>
    </source>
</evidence>
<sequence length="60" mass="6206">MQKARAVAGLWGWVRGRAARAARAGLLRVGWAQAPGRGVAGAQVLRLGGGYSAAGLSFNW</sequence>
<protein>
    <submittedName>
        <fullName evidence="1">Uncharacterized protein</fullName>
    </submittedName>
</protein>
<name>A0A7G5EM14_9BURK</name>
<dbReference type="KEGG" id="cpis:HS961_20550"/>
<dbReference type="EMBL" id="CP058554">
    <property type="protein sequence ID" value="QMV75039.1"/>
    <property type="molecule type" value="Genomic_DNA"/>
</dbReference>
<proteinExistence type="predicted"/>
<reference evidence="1 2" key="1">
    <citation type="journal article" date="2020" name="G3 (Bethesda)">
        <title>CeMbio - The Caenorhabditis elegans Microbiome Resource.</title>
        <authorList>
            <person name="Dirksen P."/>
            <person name="Assie A."/>
            <person name="Zimmermann J."/>
            <person name="Zhang F."/>
            <person name="Tietje A.M."/>
            <person name="Marsh S.A."/>
            <person name="Felix M.A."/>
            <person name="Shapira M."/>
            <person name="Kaleta C."/>
            <person name="Schulenburg H."/>
            <person name="Samuel B."/>
        </authorList>
    </citation>
    <scope>NUCLEOTIDE SEQUENCE [LARGE SCALE GENOMIC DNA]</scope>
    <source>
        <strain evidence="1 2">BIGb0172</strain>
    </source>
</reference>
<organism evidence="1 2">
    <name type="scientific">Comamonas piscis</name>
    <dbReference type="NCBI Taxonomy" id="1562974"/>
    <lineage>
        <taxon>Bacteria</taxon>
        <taxon>Pseudomonadati</taxon>
        <taxon>Pseudomonadota</taxon>
        <taxon>Betaproteobacteria</taxon>
        <taxon>Burkholderiales</taxon>
        <taxon>Comamonadaceae</taxon>
        <taxon>Comamonas</taxon>
    </lineage>
</organism>
<evidence type="ECO:0000313" key="1">
    <source>
        <dbReference type="EMBL" id="QMV75039.1"/>
    </source>
</evidence>
<keyword evidence="2" id="KW-1185">Reference proteome</keyword>
<gene>
    <name evidence="1" type="ORF">HS961_20550</name>
</gene>
<dbReference type="AlphaFoldDB" id="A0A7G5EM14"/>
<accession>A0A7G5EM14</accession>